<feature type="compositionally biased region" description="Polar residues" evidence="1">
    <location>
        <begin position="26"/>
        <end position="42"/>
    </location>
</feature>
<dbReference type="Proteomes" id="UP000700334">
    <property type="component" value="Unassembled WGS sequence"/>
</dbReference>
<proteinExistence type="predicted"/>
<organism evidence="2 3">
    <name type="scientific">Galemys pyrenaicus</name>
    <name type="common">Iberian desman</name>
    <name type="synonym">Pyrenean desman</name>
    <dbReference type="NCBI Taxonomy" id="202257"/>
    <lineage>
        <taxon>Eukaryota</taxon>
        <taxon>Metazoa</taxon>
        <taxon>Chordata</taxon>
        <taxon>Craniata</taxon>
        <taxon>Vertebrata</taxon>
        <taxon>Euteleostomi</taxon>
        <taxon>Mammalia</taxon>
        <taxon>Eutheria</taxon>
        <taxon>Laurasiatheria</taxon>
        <taxon>Eulipotyphla</taxon>
        <taxon>Talpidae</taxon>
        <taxon>Galemys</taxon>
    </lineage>
</organism>
<reference evidence="2" key="1">
    <citation type="journal article" date="2021" name="Evol. Appl.">
        <title>The genome of the Pyrenean desman and the effects of bottlenecks and inbreeding on the genomic landscape of an endangered species.</title>
        <authorList>
            <person name="Escoda L."/>
            <person name="Castresana J."/>
        </authorList>
    </citation>
    <scope>NUCLEOTIDE SEQUENCE</scope>
    <source>
        <strain evidence="2">IBE-C5619</strain>
    </source>
</reference>
<dbReference type="AlphaFoldDB" id="A0A8J6DSG1"/>
<feature type="compositionally biased region" description="Low complexity" evidence="1">
    <location>
        <begin position="1"/>
        <end position="13"/>
    </location>
</feature>
<name>A0A8J6DSG1_GALPY</name>
<accession>A0A8J6DSG1</accession>
<comment type="caution">
    <text evidence="2">The sequence shown here is derived from an EMBL/GenBank/DDBJ whole genome shotgun (WGS) entry which is preliminary data.</text>
</comment>
<dbReference type="EMBL" id="JAGFMF010011576">
    <property type="protein sequence ID" value="KAG8520237.1"/>
    <property type="molecule type" value="Genomic_DNA"/>
</dbReference>
<feature type="non-terminal residue" evidence="2">
    <location>
        <position position="1"/>
    </location>
</feature>
<evidence type="ECO:0000313" key="3">
    <source>
        <dbReference type="Proteomes" id="UP000700334"/>
    </source>
</evidence>
<gene>
    <name evidence="2" type="ORF">J0S82_004200</name>
</gene>
<sequence length="42" mass="4202">MRPAASAPSPVSSFGPKEAGRCVLTPGSTGSRVVSPTWSGMP</sequence>
<feature type="region of interest" description="Disordered" evidence="1">
    <location>
        <begin position="1"/>
        <end position="42"/>
    </location>
</feature>
<protein>
    <submittedName>
        <fullName evidence="2">Uncharacterized protein</fullName>
    </submittedName>
</protein>
<keyword evidence="3" id="KW-1185">Reference proteome</keyword>
<evidence type="ECO:0000256" key="1">
    <source>
        <dbReference type="SAM" id="MobiDB-lite"/>
    </source>
</evidence>
<evidence type="ECO:0000313" key="2">
    <source>
        <dbReference type="EMBL" id="KAG8520237.1"/>
    </source>
</evidence>